<comment type="caution">
    <text evidence="1">The sequence shown here is derived from an EMBL/GenBank/DDBJ whole genome shotgun (WGS) entry which is preliminary data.</text>
</comment>
<protein>
    <submittedName>
        <fullName evidence="1">Uncharacterized protein</fullName>
    </submittedName>
</protein>
<dbReference type="RefSeq" id="WP_149390223.1">
    <property type="nucleotide sequence ID" value="NZ_SMRS01000002.1"/>
</dbReference>
<gene>
    <name evidence="1" type="ORF">E1H14_04320</name>
</gene>
<evidence type="ECO:0000313" key="2">
    <source>
        <dbReference type="Proteomes" id="UP000325302"/>
    </source>
</evidence>
<dbReference type="EMBL" id="SMRS01000002">
    <property type="protein sequence ID" value="KAA0875920.1"/>
    <property type="molecule type" value="Genomic_DNA"/>
</dbReference>
<name>A0A5A9W555_9GAMM</name>
<sequence>MTPTDQTSAEDIVVIVNAENAIIEVAEGWTTAAKRQGADAQLAPEQVKGLDLADYIGSEVTCVYYEAALKLCRMKNTAICREYRCDSPTHKRFMQVILTPKAEGCVEMRHRLLHESPFKQRLDLRFADREPKLKGFHLRCSLCNSIKLENQSEWLAPESLLTDQPQKLAVIHGVCPNCEATHWRSFSLVKHSAHK</sequence>
<dbReference type="OrthoDB" id="271452at2"/>
<proteinExistence type="predicted"/>
<keyword evidence="2" id="KW-1185">Reference proteome</keyword>
<reference evidence="1 2" key="1">
    <citation type="submission" date="2019-03" db="EMBL/GenBank/DDBJ databases">
        <title>Nitrincola sp. nov. isolated from an Indian soda lake.</title>
        <authorList>
            <person name="Joshi A."/>
            <person name="Thite S.V."/>
            <person name="Joseph N."/>
            <person name="Dhotre D."/>
            <person name="Moorthy M."/>
            <person name="Shouche Y.S."/>
        </authorList>
    </citation>
    <scope>NUCLEOTIDE SEQUENCE [LARGE SCALE GENOMIC DNA]</scope>
    <source>
        <strain evidence="1 2">MEB193</strain>
    </source>
</reference>
<dbReference type="AlphaFoldDB" id="A0A5A9W555"/>
<organism evidence="1 2">
    <name type="scientific">Nitrincola tapanii</name>
    <dbReference type="NCBI Taxonomy" id="1708751"/>
    <lineage>
        <taxon>Bacteria</taxon>
        <taxon>Pseudomonadati</taxon>
        <taxon>Pseudomonadota</taxon>
        <taxon>Gammaproteobacteria</taxon>
        <taxon>Oceanospirillales</taxon>
        <taxon>Oceanospirillaceae</taxon>
        <taxon>Nitrincola</taxon>
    </lineage>
</organism>
<evidence type="ECO:0000313" key="1">
    <source>
        <dbReference type="EMBL" id="KAA0875920.1"/>
    </source>
</evidence>
<accession>A0A5A9W555</accession>
<dbReference type="Proteomes" id="UP000325302">
    <property type="component" value="Unassembled WGS sequence"/>
</dbReference>